<name>A0A0Q0Z5I8_9CORY</name>
<evidence type="ECO:0000256" key="1">
    <source>
        <dbReference type="ARBA" id="ARBA00023002"/>
    </source>
</evidence>
<gene>
    <name evidence="3" type="primary">yfmJ</name>
    <name evidence="3" type="ORF">Clow_02017</name>
</gene>
<evidence type="ECO:0000259" key="2">
    <source>
        <dbReference type="SMART" id="SM00829"/>
    </source>
</evidence>
<sequence>MHSNQIHLASRPTGWPQPENFRTVRAELPDLNEGEVRVRNEYISVDPYMRGRMSDAPSYIPPFELDAPMTGSAVGRVIESRADALPEGTLVTHQQGWRDVAQGQAAEFRAVTDFPGHSPSVYLGILGITGMTAYAGLTRIGNLKPGDTVFVSGAAGAVGSAVGQIARLLGAERVIGSAGGPEKAAMLTERYGFDVALDYKAAPIAEQLPTGIDLYFDNVGGDHLEAAIGAMNRFGRLVECGMISQYNLETPQAGPRNMTEIVKKSLRIEGFTLGDHLDVAPEFLEKAVPWLRDGSLVYEETVVEGLDNTVEAFLAMMRGANKGKMVVKV</sequence>
<dbReference type="InterPro" id="IPR041694">
    <property type="entry name" value="ADH_N_2"/>
</dbReference>
<dbReference type="Gene3D" id="3.90.180.10">
    <property type="entry name" value="Medium-chain alcohol dehydrogenases, catalytic domain"/>
    <property type="match status" value="1"/>
</dbReference>
<dbReference type="SMART" id="SM00829">
    <property type="entry name" value="PKS_ER"/>
    <property type="match status" value="1"/>
</dbReference>
<dbReference type="STRING" id="1544413.Clow_02017"/>
<accession>A0A0Q0Z5I8</accession>
<dbReference type="GO" id="GO:0016628">
    <property type="term" value="F:oxidoreductase activity, acting on the CH-CH group of donors, NAD or NADP as acceptor"/>
    <property type="evidence" value="ECO:0007669"/>
    <property type="project" value="InterPro"/>
</dbReference>
<dbReference type="EMBL" id="LKEV01000007">
    <property type="protein sequence ID" value="KQB84759.1"/>
    <property type="molecule type" value="Genomic_DNA"/>
</dbReference>
<reference evidence="3 4" key="1">
    <citation type="submission" date="2015-10" db="EMBL/GenBank/DDBJ databases">
        <title>Corynebacteirum lowii and Corynebacterium oculi species nova, derived from human clinical disease and and emended description of Corynebacterium mastiditis.</title>
        <authorList>
            <person name="Bernard K."/>
            <person name="Pacheco A.L."/>
            <person name="Mcdougall C."/>
            <person name="Burtx T."/>
            <person name="Weibe D."/>
            <person name="Tyler S."/>
            <person name="Olson A.B."/>
            <person name="Cnockaert M."/>
            <person name="Eguchi H."/>
            <person name="Kuwahara T."/>
            <person name="Nakayama-Imaohji H."/>
            <person name="Boudewijins M."/>
            <person name="Van Hoecke F."/>
            <person name="Bernier A.-M."/>
            <person name="Vandamme P."/>
        </authorList>
    </citation>
    <scope>NUCLEOTIDE SEQUENCE [LARGE SCALE GENOMIC DNA]</scope>
    <source>
        <strain evidence="3 4">NML 130206</strain>
    </source>
</reference>
<comment type="caution">
    <text evidence="3">The sequence shown here is derived from an EMBL/GenBank/DDBJ whole genome shotgun (WGS) entry which is preliminary data.</text>
</comment>
<feature type="domain" description="Enoyl reductase (ER)" evidence="2">
    <location>
        <begin position="16"/>
        <end position="327"/>
    </location>
</feature>
<dbReference type="InterPro" id="IPR020843">
    <property type="entry name" value="ER"/>
</dbReference>
<dbReference type="Gene3D" id="3.40.50.720">
    <property type="entry name" value="NAD(P)-binding Rossmann-like Domain"/>
    <property type="match status" value="1"/>
</dbReference>
<proteinExistence type="predicted"/>
<dbReference type="InterPro" id="IPR013149">
    <property type="entry name" value="ADH-like_C"/>
</dbReference>
<dbReference type="EC" id="1.-.-.-" evidence="3"/>
<dbReference type="PANTHER" id="PTHR43205:SF7">
    <property type="entry name" value="PROSTAGLANDIN REDUCTASE 1"/>
    <property type="match status" value="1"/>
</dbReference>
<dbReference type="SUPFAM" id="SSF51735">
    <property type="entry name" value="NAD(P)-binding Rossmann-fold domains"/>
    <property type="match status" value="1"/>
</dbReference>
<organism evidence="3 4">
    <name type="scientific">Corynebacterium lowii</name>
    <dbReference type="NCBI Taxonomy" id="1544413"/>
    <lineage>
        <taxon>Bacteria</taxon>
        <taxon>Bacillati</taxon>
        <taxon>Actinomycetota</taxon>
        <taxon>Actinomycetes</taxon>
        <taxon>Mycobacteriales</taxon>
        <taxon>Corynebacteriaceae</taxon>
        <taxon>Corynebacterium</taxon>
    </lineage>
</organism>
<dbReference type="Proteomes" id="UP000050488">
    <property type="component" value="Unassembled WGS sequence"/>
</dbReference>
<dbReference type="FunFam" id="3.40.50.720:FF:000121">
    <property type="entry name" value="Prostaglandin reductase 2"/>
    <property type="match status" value="1"/>
</dbReference>
<dbReference type="InterPro" id="IPR036291">
    <property type="entry name" value="NAD(P)-bd_dom_sf"/>
</dbReference>
<dbReference type="PATRIC" id="fig|1544413.3.peg.2021"/>
<protein>
    <submittedName>
        <fullName evidence="3">Putative NADP-dependent oxidoreductase YfmJ</fullName>
        <ecNumber evidence="3">1.-.-.-</ecNumber>
    </submittedName>
</protein>
<evidence type="ECO:0000313" key="4">
    <source>
        <dbReference type="Proteomes" id="UP000050488"/>
    </source>
</evidence>
<dbReference type="PANTHER" id="PTHR43205">
    <property type="entry name" value="PROSTAGLANDIN REDUCTASE"/>
    <property type="match status" value="1"/>
</dbReference>
<dbReference type="RefSeq" id="WP_055178717.1">
    <property type="nucleotide sequence ID" value="NZ_JAUSQY010000001.1"/>
</dbReference>
<dbReference type="SUPFAM" id="SSF50129">
    <property type="entry name" value="GroES-like"/>
    <property type="match status" value="1"/>
</dbReference>
<dbReference type="CDD" id="cd05288">
    <property type="entry name" value="PGDH"/>
    <property type="match status" value="1"/>
</dbReference>
<evidence type="ECO:0000313" key="3">
    <source>
        <dbReference type="EMBL" id="KQB84759.1"/>
    </source>
</evidence>
<dbReference type="InterPro" id="IPR045010">
    <property type="entry name" value="MDR_fam"/>
</dbReference>
<dbReference type="Pfam" id="PF00107">
    <property type="entry name" value="ADH_zinc_N"/>
    <property type="match status" value="1"/>
</dbReference>
<dbReference type="AlphaFoldDB" id="A0A0Q0Z5I8"/>
<dbReference type="InterPro" id="IPR011032">
    <property type="entry name" value="GroES-like_sf"/>
</dbReference>
<keyword evidence="4" id="KW-1185">Reference proteome</keyword>
<dbReference type="OrthoDB" id="9805663at2"/>
<dbReference type="Pfam" id="PF16884">
    <property type="entry name" value="ADH_N_2"/>
    <property type="match status" value="1"/>
</dbReference>
<keyword evidence="1 3" id="KW-0560">Oxidoreductase</keyword>